<dbReference type="Gene3D" id="3.40.50.10260">
    <property type="entry name" value="YjeF N-terminal domain"/>
    <property type="match status" value="1"/>
</dbReference>
<keyword evidence="7 17" id="KW-0067">ATP-binding</keyword>
<evidence type="ECO:0000256" key="15">
    <source>
        <dbReference type="ARBA" id="ARBA00048238"/>
    </source>
</evidence>
<feature type="binding site" evidence="17">
    <location>
        <position position="391"/>
    </location>
    <ligand>
        <name>(6S)-NADPHX</name>
        <dbReference type="ChEBI" id="CHEBI:64076"/>
    </ligand>
</feature>
<dbReference type="HAMAP" id="MF_01966">
    <property type="entry name" value="NADHX_epimerase"/>
    <property type="match status" value="1"/>
</dbReference>
<dbReference type="EC" id="4.2.1.136" evidence="19"/>
<feature type="binding site" evidence="17">
    <location>
        <position position="458"/>
    </location>
    <ligand>
        <name>(6S)-NADPHX</name>
        <dbReference type="ChEBI" id="CHEBI:64076"/>
    </ligand>
</feature>
<feature type="binding site" evidence="17">
    <location>
        <begin position="428"/>
        <end position="432"/>
    </location>
    <ligand>
        <name>AMP</name>
        <dbReference type="ChEBI" id="CHEBI:456215"/>
    </ligand>
</feature>
<dbReference type="Gene3D" id="3.40.1190.20">
    <property type="match status" value="1"/>
</dbReference>
<keyword evidence="13" id="KW-0511">Multifunctional enzyme</keyword>
<dbReference type="GO" id="GO:0110051">
    <property type="term" value="P:metabolite repair"/>
    <property type="evidence" value="ECO:0007669"/>
    <property type="project" value="TreeGrafter"/>
</dbReference>
<evidence type="ECO:0000259" key="20">
    <source>
        <dbReference type="PROSITE" id="PS51383"/>
    </source>
</evidence>
<dbReference type="InterPro" id="IPR004443">
    <property type="entry name" value="YjeF_N_dom"/>
</dbReference>
<dbReference type="PANTHER" id="PTHR12592:SF0">
    <property type="entry name" value="ATP-DEPENDENT (S)-NAD(P)H-HYDRATE DEHYDRATASE"/>
    <property type="match status" value="1"/>
</dbReference>
<evidence type="ECO:0000256" key="3">
    <source>
        <dbReference type="ARBA" id="ARBA00006001"/>
    </source>
</evidence>
<comment type="cofactor">
    <cofactor evidence="17">
        <name>Mg(2+)</name>
        <dbReference type="ChEBI" id="CHEBI:18420"/>
    </cofactor>
</comment>
<dbReference type="PROSITE" id="PS51383">
    <property type="entry name" value="YJEF_C_3"/>
    <property type="match status" value="1"/>
</dbReference>
<evidence type="ECO:0000256" key="19">
    <source>
        <dbReference type="PIRNR" id="PIRNR017184"/>
    </source>
</evidence>
<keyword evidence="6 17" id="KW-0547">Nucleotide-binding</keyword>
<dbReference type="PIRSF" id="PIRSF017184">
    <property type="entry name" value="Nnr"/>
    <property type="match status" value="1"/>
</dbReference>
<dbReference type="CDD" id="cd01171">
    <property type="entry name" value="YXKO-related"/>
    <property type="match status" value="1"/>
</dbReference>
<dbReference type="PANTHER" id="PTHR12592">
    <property type="entry name" value="ATP-DEPENDENT (S)-NAD(P)H-HYDRATE DEHYDRATASE FAMILY MEMBER"/>
    <property type="match status" value="1"/>
</dbReference>
<dbReference type="GO" id="GO:0046872">
    <property type="term" value="F:metal ion binding"/>
    <property type="evidence" value="ECO:0007669"/>
    <property type="project" value="UniProtKB-UniRule"/>
</dbReference>
<comment type="similarity">
    <text evidence="18">Belongs to the NnrE/AIBP family.</text>
</comment>
<evidence type="ECO:0000313" key="23">
    <source>
        <dbReference type="Proteomes" id="UP000198553"/>
    </source>
</evidence>
<comment type="cofactor">
    <cofactor evidence="18 19">
        <name>K(+)</name>
        <dbReference type="ChEBI" id="CHEBI:29103"/>
    </cofactor>
    <text evidence="18 19">Binds 1 potassium ion per subunit.</text>
</comment>
<feature type="binding site" evidence="17">
    <location>
        <position position="339"/>
    </location>
    <ligand>
        <name>(6S)-NADPHX</name>
        <dbReference type="ChEBI" id="CHEBI:64076"/>
    </ligand>
</feature>
<dbReference type="GO" id="GO:0052856">
    <property type="term" value="F:NAD(P)HX epimerase activity"/>
    <property type="evidence" value="ECO:0007669"/>
    <property type="project" value="UniProtKB-UniRule"/>
</dbReference>
<dbReference type="InterPro" id="IPR017953">
    <property type="entry name" value="Carbohydrate_kinase_pred_CS"/>
</dbReference>
<comment type="similarity">
    <text evidence="17">Belongs to the NnrD/CARKD family.</text>
</comment>
<dbReference type="Proteomes" id="UP000198553">
    <property type="component" value="Unassembled WGS sequence"/>
</dbReference>
<gene>
    <name evidence="18" type="primary">nnrE</name>
    <name evidence="17" type="synonym">nnrD</name>
    <name evidence="22" type="ORF">SAMN05192533_10757</name>
</gene>
<feature type="binding site" evidence="18">
    <location>
        <position position="168"/>
    </location>
    <ligand>
        <name>K(+)</name>
        <dbReference type="ChEBI" id="CHEBI:29103"/>
    </ligand>
</feature>
<dbReference type="GO" id="GO:0052855">
    <property type="term" value="F:ADP-dependent NAD(P)H-hydrate dehydratase activity"/>
    <property type="evidence" value="ECO:0007669"/>
    <property type="project" value="UniProtKB-UniRule"/>
</dbReference>
<evidence type="ECO:0000256" key="10">
    <source>
        <dbReference type="ARBA" id="ARBA00023027"/>
    </source>
</evidence>
<dbReference type="HAMAP" id="MF_01965">
    <property type="entry name" value="NADHX_dehydratase"/>
    <property type="match status" value="1"/>
</dbReference>
<evidence type="ECO:0000256" key="11">
    <source>
        <dbReference type="ARBA" id="ARBA00023235"/>
    </source>
</evidence>
<feature type="domain" description="YjeF C-terminal" evidence="20">
    <location>
        <begin position="234"/>
        <end position="517"/>
    </location>
</feature>
<keyword evidence="8 17" id="KW-0521">NADP</keyword>
<comment type="catalytic activity">
    <reaction evidence="16 17 19">
        <text>(6S)-NADPHX + ADP = AMP + phosphate + NADPH + H(+)</text>
        <dbReference type="Rhea" id="RHEA:32235"/>
        <dbReference type="ChEBI" id="CHEBI:15378"/>
        <dbReference type="ChEBI" id="CHEBI:43474"/>
        <dbReference type="ChEBI" id="CHEBI:57783"/>
        <dbReference type="ChEBI" id="CHEBI:64076"/>
        <dbReference type="ChEBI" id="CHEBI:456215"/>
        <dbReference type="ChEBI" id="CHEBI:456216"/>
        <dbReference type="EC" id="4.2.1.136"/>
    </reaction>
</comment>
<feature type="binding site" evidence="18">
    <location>
        <position position="59"/>
    </location>
    <ligand>
        <name>K(+)</name>
        <dbReference type="ChEBI" id="CHEBI:29103"/>
    </ligand>
</feature>
<evidence type="ECO:0000256" key="17">
    <source>
        <dbReference type="HAMAP-Rule" id="MF_01965"/>
    </source>
</evidence>
<comment type="function">
    <text evidence="17">Catalyzes the dehydration of the S-form of NAD(P)HX at the expense of ADP, which is converted to AMP. Together with NAD(P)HX epimerase, which catalyzes the epimerization of the S- and R-forms, the enzyme allows the repair of both epimers of NAD(P)HX, a damaged form of NAD(P)H that is a result of enzymatic or heat-dependent hydration.</text>
</comment>
<keyword evidence="9 18" id="KW-0630">Potassium</keyword>
<comment type="function">
    <text evidence="14 19">Bifunctional enzyme that catalyzes the epimerization of the S- and R-forms of NAD(P)HX and the dehydration of the S-form of NAD(P)HX at the expense of ADP, which is converted to AMP. This allows the repair of both epimers of NAD(P)HX, a damaged form of NAD(P)H that is a result of enzymatic or heat-dependent hydration.</text>
</comment>
<evidence type="ECO:0000256" key="4">
    <source>
        <dbReference type="ARBA" id="ARBA00009524"/>
    </source>
</evidence>
<comment type="similarity">
    <text evidence="3 19">In the N-terminal section; belongs to the NnrE/AIBP family.</text>
</comment>
<evidence type="ECO:0000313" key="22">
    <source>
        <dbReference type="EMBL" id="SEM93640.1"/>
    </source>
</evidence>
<feature type="binding site" evidence="18">
    <location>
        <position position="127"/>
    </location>
    <ligand>
        <name>K(+)</name>
        <dbReference type="ChEBI" id="CHEBI:29103"/>
    </ligand>
</feature>
<dbReference type="InterPro" id="IPR029056">
    <property type="entry name" value="Ribokinase-like"/>
</dbReference>
<evidence type="ECO:0000256" key="8">
    <source>
        <dbReference type="ARBA" id="ARBA00022857"/>
    </source>
</evidence>
<feature type="binding site" evidence="18">
    <location>
        <position position="165"/>
    </location>
    <ligand>
        <name>(6S)-NADPHX</name>
        <dbReference type="ChEBI" id="CHEBI:64076"/>
    </ligand>
</feature>
<dbReference type="EC" id="5.1.99.6" evidence="19"/>
<reference evidence="23" key="1">
    <citation type="submission" date="2016-10" db="EMBL/GenBank/DDBJ databases">
        <authorList>
            <person name="Varghese N."/>
            <person name="Submissions S."/>
        </authorList>
    </citation>
    <scope>NUCLEOTIDE SEQUENCE [LARGE SCALE GENOMIC DNA]</scope>
    <source>
        <strain evidence="23">B48,IBRC-M 10115,DSM 25386,CECT 8001</strain>
    </source>
</reference>
<dbReference type="InterPro" id="IPR036652">
    <property type="entry name" value="YjeF_N_dom_sf"/>
</dbReference>
<keyword evidence="11 18" id="KW-0413">Isomerase</keyword>
<accession>A0A1H8CF65</accession>
<feature type="binding site" evidence="18">
    <location>
        <begin position="58"/>
        <end position="62"/>
    </location>
    <ligand>
        <name>(6S)-NADPHX</name>
        <dbReference type="ChEBI" id="CHEBI:64076"/>
    </ligand>
</feature>
<dbReference type="SUPFAM" id="SSF64153">
    <property type="entry name" value="YjeF N-terminal domain-like"/>
    <property type="match status" value="1"/>
</dbReference>
<dbReference type="Pfam" id="PF03853">
    <property type="entry name" value="YjeF_N"/>
    <property type="match status" value="1"/>
</dbReference>
<evidence type="ECO:0000256" key="5">
    <source>
        <dbReference type="ARBA" id="ARBA00022723"/>
    </source>
</evidence>
<comment type="function">
    <text evidence="18">Catalyzes the epimerization of the S- and R-forms of NAD(P)HX, a damaged form of NAD(P)H that is a result of enzymatic or heat-dependent hydration. This is a prerequisite for the S-specific NAD(P)H-hydrate dehydratase to allow the repair of both epimers of NAD(P)HX.</text>
</comment>
<evidence type="ECO:0000256" key="13">
    <source>
        <dbReference type="ARBA" id="ARBA00023268"/>
    </source>
</evidence>
<dbReference type="NCBIfam" id="TIGR00196">
    <property type="entry name" value="yjeF_cterm"/>
    <property type="match status" value="1"/>
</dbReference>
<proteinExistence type="inferred from homology"/>
<evidence type="ECO:0000256" key="12">
    <source>
        <dbReference type="ARBA" id="ARBA00023239"/>
    </source>
</evidence>
<feature type="domain" description="YjeF N-terminal" evidence="21">
    <location>
        <begin position="9"/>
        <end position="223"/>
    </location>
</feature>
<comment type="catalytic activity">
    <reaction evidence="15 17 19">
        <text>(6S)-NADHX + ADP = AMP + phosphate + NADH + H(+)</text>
        <dbReference type="Rhea" id="RHEA:32223"/>
        <dbReference type="ChEBI" id="CHEBI:15378"/>
        <dbReference type="ChEBI" id="CHEBI:43474"/>
        <dbReference type="ChEBI" id="CHEBI:57945"/>
        <dbReference type="ChEBI" id="CHEBI:64074"/>
        <dbReference type="ChEBI" id="CHEBI:456215"/>
        <dbReference type="ChEBI" id="CHEBI:456216"/>
        <dbReference type="EC" id="4.2.1.136"/>
    </reaction>
</comment>
<dbReference type="Pfam" id="PF01256">
    <property type="entry name" value="Carb_kinase"/>
    <property type="match status" value="1"/>
</dbReference>
<dbReference type="InterPro" id="IPR030677">
    <property type="entry name" value="Nnr"/>
</dbReference>
<name>A0A1H8CF65_9BACI</name>
<dbReference type="GO" id="GO:0005524">
    <property type="term" value="F:ATP binding"/>
    <property type="evidence" value="ECO:0007669"/>
    <property type="project" value="UniProtKB-UniRule"/>
</dbReference>
<comment type="caution">
    <text evidence="18">Lacks conserved residue(s) required for the propagation of feature annotation.</text>
</comment>
<dbReference type="AlphaFoldDB" id="A0A1H8CF65"/>
<keyword evidence="5 18" id="KW-0479">Metal-binding</keyword>
<dbReference type="RefSeq" id="WP_170843853.1">
    <property type="nucleotide sequence ID" value="NZ_FOBW01000007.1"/>
</dbReference>
<feature type="binding site" evidence="17">
    <location>
        <position position="457"/>
    </location>
    <ligand>
        <name>AMP</name>
        <dbReference type="ChEBI" id="CHEBI:456215"/>
    </ligand>
</feature>
<evidence type="ECO:0000256" key="7">
    <source>
        <dbReference type="ARBA" id="ARBA00022840"/>
    </source>
</evidence>
<keyword evidence="12 17" id="KW-0456">Lyase</keyword>
<comment type="catalytic activity">
    <reaction evidence="2 18 19">
        <text>(6R)-NADPHX = (6S)-NADPHX</text>
        <dbReference type="Rhea" id="RHEA:32227"/>
        <dbReference type="ChEBI" id="CHEBI:64076"/>
        <dbReference type="ChEBI" id="CHEBI:64077"/>
        <dbReference type="EC" id="5.1.99.6"/>
    </reaction>
</comment>
<protein>
    <recommendedName>
        <fullName evidence="19">Bifunctional NAD(P)H-hydrate repair enzyme</fullName>
    </recommendedName>
    <alternativeName>
        <fullName evidence="19">Nicotinamide nucleotide repair protein</fullName>
    </alternativeName>
    <domain>
        <recommendedName>
            <fullName evidence="19">ADP-dependent (S)-NAD(P)H-hydrate dehydratase</fullName>
            <ecNumber evidence="19">4.2.1.136</ecNumber>
        </recommendedName>
        <alternativeName>
            <fullName evidence="19">ADP-dependent NAD(P)HX dehydratase</fullName>
        </alternativeName>
    </domain>
    <domain>
        <recommendedName>
            <fullName evidence="19">NAD(P)H-hydrate epimerase</fullName>
            <ecNumber evidence="19">5.1.99.6</ecNumber>
        </recommendedName>
    </domain>
</protein>
<dbReference type="InterPro" id="IPR000631">
    <property type="entry name" value="CARKD"/>
</dbReference>
<feature type="binding site" evidence="17">
    <location>
        <position position="269"/>
    </location>
    <ligand>
        <name>(6S)-NADPHX</name>
        <dbReference type="ChEBI" id="CHEBI:64076"/>
    </ligand>
</feature>
<dbReference type="PROSITE" id="PS01050">
    <property type="entry name" value="YJEF_C_2"/>
    <property type="match status" value="1"/>
</dbReference>
<organism evidence="22 23">
    <name type="scientific">Mesobacillus persicus</name>
    <dbReference type="NCBI Taxonomy" id="930146"/>
    <lineage>
        <taxon>Bacteria</taxon>
        <taxon>Bacillati</taxon>
        <taxon>Bacillota</taxon>
        <taxon>Bacilli</taxon>
        <taxon>Bacillales</taxon>
        <taxon>Bacillaceae</taxon>
        <taxon>Mesobacillus</taxon>
    </lineage>
</organism>
<evidence type="ECO:0000256" key="1">
    <source>
        <dbReference type="ARBA" id="ARBA00000013"/>
    </source>
</evidence>
<comment type="catalytic activity">
    <reaction evidence="1 18 19">
        <text>(6R)-NADHX = (6S)-NADHX</text>
        <dbReference type="Rhea" id="RHEA:32215"/>
        <dbReference type="ChEBI" id="CHEBI:64074"/>
        <dbReference type="ChEBI" id="CHEBI:64075"/>
        <dbReference type="EC" id="5.1.99.6"/>
    </reaction>
</comment>
<evidence type="ECO:0000259" key="21">
    <source>
        <dbReference type="PROSITE" id="PS51385"/>
    </source>
</evidence>
<evidence type="ECO:0000256" key="9">
    <source>
        <dbReference type="ARBA" id="ARBA00022958"/>
    </source>
</evidence>
<dbReference type="EMBL" id="FOBW01000007">
    <property type="protein sequence ID" value="SEM93640.1"/>
    <property type="molecule type" value="Genomic_DNA"/>
</dbReference>
<dbReference type="PROSITE" id="PS51385">
    <property type="entry name" value="YJEF_N"/>
    <property type="match status" value="1"/>
</dbReference>
<evidence type="ECO:0000256" key="16">
    <source>
        <dbReference type="ARBA" id="ARBA00049209"/>
    </source>
</evidence>
<dbReference type="STRING" id="930146.SAMN05192533_10757"/>
<comment type="subunit">
    <text evidence="17">Homotetramer.</text>
</comment>
<keyword evidence="10 17" id="KW-0520">NAD</keyword>
<comment type="similarity">
    <text evidence="4 19">In the C-terminal section; belongs to the NnrD/CARKD family.</text>
</comment>
<keyword evidence="23" id="KW-1185">Reference proteome</keyword>
<dbReference type="NCBIfam" id="TIGR00197">
    <property type="entry name" value="yjeF_nterm"/>
    <property type="match status" value="1"/>
</dbReference>
<evidence type="ECO:0000256" key="2">
    <source>
        <dbReference type="ARBA" id="ARBA00000909"/>
    </source>
</evidence>
<evidence type="ECO:0000256" key="14">
    <source>
        <dbReference type="ARBA" id="ARBA00025153"/>
    </source>
</evidence>
<sequence length="526" mass="56762">MFTAGQTDMQQMDRYTMDKLGLPGVVLMENAGARIVEEILTCSPGKKAKVVILAGGGNNGGDGFVIARRLVDLGWEPYLWLLVEPEKLKGDAKCQFDVYLNRGLPLFNLGDLEDLPKHLIEAEIIVDAILGTGVKGVKGAVREPFKSVIRMVNELQHQPTVISVDIPSGVNSDDGKVIEETAIKATKTVTFVFPKKGFFLQDGPKFIGEWKAVDISVPPSIVDNLHLQLPQIITESLVKKSIPKRPPYGHKGTFGHALVIGGSGSYVGAPIFTAKAALNSGAGLVTLCVPENIYPMAATQLPEALFLPLSETNGHFSKDAVAEFAPRIQQFDSIALGPGMGRFADGEQWVRELIGTLTDQPLVVDADALYLLRNDLEMIRGYEGPVIFTPHPGEMASLINKTVKEVEENRLETARKFAQDYHVLLLLKGHRSIIATPEGDIFINPHGNDALGKGGSGDVLTGLIASFLAQGALPVQAVLAASFLHARSGENCAEVLSNYGVMPVDIIDGVKNLLNLLMCSSKQEQK</sequence>
<evidence type="ECO:0000256" key="6">
    <source>
        <dbReference type="ARBA" id="ARBA00022741"/>
    </source>
</evidence>
<dbReference type="GO" id="GO:0046496">
    <property type="term" value="P:nicotinamide nucleotide metabolic process"/>
    <property type="evidence" value="ECO:0007669"/>
    <property type="project" value="UniProtKB-UniRule"/>
</dbReference>
<dbReference type="SUPFAM" id="SSF53613">
    <property type="entry name" value="Ribokinase-like"/>
    <property type="match status" value="1"/>
</dbReference>
<evidence type="ECO:0000256" key="18">
    <source>
        <dbReference type="HAMAP-Rule" id="MF_01966"/>
    </source>
</evidence>